<evidence type="ECO:0000313" key="9">
    <source>
        <dbReference type="EMBL" id="KAG8446333.1"/>
    </source>
</evidence>
<dbReference type="GO" id="GO:0120519">
    <property type="term" value="F:tubulin N-terminal-methionine acetyltransferase activity"/>
    <property type="evidence" value="ECO:0007669"/>
    <property type="project" value="UniProtKB-EC"/>
</dbReference>
<evidence type="ECO:0000256" key="4">
    <source>
        <dbReference type="ARBA" id="ARBA00051141"/>
    </source>
</evidence>
<organism evidence="9 10">
    <name type="scientific">Hymenochirus boettgeri</name>
    <name type="common">Congo dwarf clawed frog</name>
    <dbReference type="NCBI Taxonomy" id="247094"/>
    <lineage>
        <taxon>Eukaryota</taxon>
        <taxon>Metazoa</taxon>
        <taxon>Chordata</taxon>
        <taxon>Craniata</taxon>
        <taxon>Vertebrata</taxon>
        <taxon>Euteleostomi</taxon>
        <taxon>Amphibia</taxon>
        <taxon>Batrachia</taxon>
        <taxon>Anura</taxon>
        <taxon>Pipoidea</taxon>
        <taxon>Pipidae</taxon>
        <taxon>Pipinae</taxon>
        <taxon>Hymenochirus</taxon>
    </lineage>
</organism>
<evidence type="ECO:0000256" key="2">
    <source>
        <dbReference type="ARBA" id="ARBA00022679"/>
    </source>
</evidence>
<keyword evidence="10" id="KW-1185">Reference proteome</keyword>
<reference evidence="9" key="1">
    <citation type="thesis" date="2020" institute="ProQuest LLC" country="789 East Eisenhower Parkway, Ann Arbor, MI, USA">
        <title>Comparative Genomics and Chromosome Evolution.</title>
        <authorList>
            <person name="Mudd A.B."/>
        </authorList>
    </citation>
    <scope>NUCLEOTIDE SEQUENCE</scope>
    <source>
        <strain evidence="9">Female2</strain>
        <tissue evidence="9">Blood</tissue>
    </source>
</reference>
<dbReference type="InterPro" id="IPR016181">
    <property type="entry name" value="Acyl_CoA_acyltransferase"/>
</dbReference>
<dbReference type="AlphaFoldDB" id="A0A8T2JRY6"/>
<dbReference type="EMBL" id="JAACNH010000003">
    <property type="protein sequence ID" value="KAG8446332.1"/>
    <property type="molecule type" value="Genomic_DNA"/>
</dbReference>
<dbReference type="SUPFAM" id="SSF55729">
    <property type="entry name" value="Acyl-CoA N-acyltransferases (Nat)"/>
    <property type="match status" value="1"/>
</dbReference>
<dbReference type="PANTHER" id="PTHR13256:SF16">
    <property type="entry name" value="ALPHA_BETA-TUBULIN-N-ACETYLTRANSFERASE 9"/>
    <property type="match status" value="1"/>
</dbReference>
<comment type="catalytic activity">
    <reaction evidence="4">
        <text>N-terminal L-methionyl-[tubulin] + acetyl-CoA = N-terminal N(alpha)-acetyl-L-methionyl-[tubulin] + CoA + H(+)</text>
        <dbReference type="Rhea" id="RHEA:69607"/>
        <dbReference type="Rhea" id="RHEA-COMP:17729"/>
        <dbReference type="Rhea" id="RHEA-COMP:17730"/>
        <dbReference type="ChEBI" id="CHEBI:15378"/>
        <dbReference type="ChEBI" id="CHEBI:57287"/>
        <dbReference type="ChEBI" id="CHEBI:57288"/>
        <dbReference type="ChEBI" id="CHEBI:64731"/>
        <dbReference type="ChEBI" id="CHEBI:133414"/>
        <dbReference type="EC" id="2.3.1.308"/>
    </reaction>
</comment>
<dbReference type="EC" id="2.3.1.308" evidence="6"/>
<evidence type="ECO:0000256" key="6">
    <source>
        <dbReference type="ARBA" id="ARBA00066928"/>
    </source>
</evidence>
<dbReference type="EMBL" id="JAACNH010000003">
    <property type="protein sequence ID" value="KAG8446333.1"/>
    <property type="molecule type" value="Genomic_DNA"/>
</dbReference>
<dbReference type="PROSITE" id="PS51186">
    <property type="entry name" value="GNAT"/>
    <property type="match status" value="1"/>
</dbReference>
<dbReference type="Proteomes" id="UP000812440">
    <property type="component" value="Chromosome 8_10"/>
</dbReference>
<dbReference type="OrthoDB" id="5043642at2759"/>
<dbReference type="Gene3D" id="3.40.630.30">
    <property type="match status" value="1"/>
</dbReference>
<accession>A0A8T2JRY6</accession>
<protein>
    <recommendedName>
        <fullName evidence="7">Alpha/beta-tubulin-N-acetyltransferase 9</fullName>
        <ecNumber evidence="6">2.3.1.308</ecNumber>
    </recommendedName>
</protein>
<dbReference type="FunFam" id="3.40.630.30:FF:000040">
    <property type="entry name" value="N-acetyltransferase 9 (putative)"/>
    <property type="match status" value="1"/>
</dbReference>
<comment type="similarity">
    <text evidence="1">Belongs to the acetyltransferase family. GNAT subfamily.</text>
</comment>
<comment type="caution">
    <text evidence="9">The sequence shown here is derived from an EMBL/GenBank/DDBJ whole genome shotgun (WGS) entry which is preliminary data.</text>
</comment>
<dbReference type="PANTHER" id="PTHR13256">
    <property type="entry name" value="N-ACETYLTRANSFERASE 9"/>
    <property type="match status" value="1"/>
</dbReference>
<keyword evidence="3" id="KW-0012">Acyltransferase</keyword>
<sequence>MRGNQDTTLRGQQVLLVPYEPHHVPRYHEWMKSPELQILTASEPLTLEQEYDMQRSWREDLDKCTFIILDALKWDQGIPEEQCMVGDVNLFLTDPDNPSLAEIEVMIADPSYRGRGLGGESVRLMLYYGVTSLRISIFEAKIGQENVASVRLFHKLHFQEVSSSEVFKEVTLQWEVTDLELHWLTNSTPFKMASYRETRDQTAHS</sequence>
<keyword evidence="2" id="KW-0808">Transferase</keyword>
<evidence type="ECO:0000259" key="8">
    <source>
        <dbReference type="PROSITE" id="PS51186"/>
    </source>
</evidence>
<evidence type="ECO:0000256" key="3">
    <source>
        <dbReference type="ARBA" id="ARBA00023315"/>
    </source>
</evidence>
<proteinExistence type="inferred from homology"/>
<evidence type="ECO:0000313" key="10">
    <source>
        <dbReference type="Proteomes" id="UP000812440"/>
    </source>
</evidence>
<dbReference type="Pfam" id="PF13302">
    <property type="entry name" value="Acetyltransf_3"/>
    <property type="match status" value="1"/>
</dbReference>
<dbReference type="InterPro" id="IPR000182">
    <property type="entry name" value="GNAT_dom"/>
</dbReference>
<evidence type="ECO:0000256" key="5">
    <source>
        <dbReference type="ARBA" id="ARBA00058998"/>
    </source>
</evidence>
<evidence type="ECO:0000256" key="1">
    <source>
        <dbReference type="ARBA" id="ARBA00009342"/>
    </source>
</evidence>
<feature type="domain" description="N-acetyltransferase" evidence="8">
    <location>
        <begin position="14"/>
        <end position="180"/>
    </location>
</feature>
<name>A0A8T2JRY6_9PIPI</name>
<evidence type="ECO:0000256" key="7">
    <source>
        <dbReference type="ARBA" id="ARBA00073356"/>
    </source>
</evidence>
<comment type="function">
    <text evidence="5">N-acetyltransferase that mediates the acetylation of the N-terminal residues of alpha- and beta-tubulin.</text>
</comment>
<dbReference type="InterPro" id="IPR039135">
    <property type="entry name" value="NAT9-like"/>
</dbReference>
<gene>
    <name evidence="9" type="ORF">GDO86_013968</name>
</gene>